<dbReference type="AlphaFoldDB" id="A0A2J8B264"/>
<reference evidence="2" key="1">
    <citation type="submission" date="2017-04" db="EMBL/GenBank/DDBJ databases">
        <authorList>
            <person name="Bumgarner R.E."/>
            <person name="Fredricks D.N."/>
            <person name="Srinivasan S."/>
        </authorList>
    </citation>
    <scope>NUCLEOTIDE SEQUENCE [LARGE SCALE GENOMIC DNA]</scope>
    <source>
        <strain evidence="2">KA00405</strain>
    </source>
</reference>
<sequence>MGMFFTKSSDVCNMVREKFGTTDNYLVAVKRNSAPKDLLEWLLLPKLLYAIDSGRTFVLYFDNTGIYEKELSFTDNAPFLLIPWREVYDFSFKDKGNKIYLNVNHLGKTYSYEISFNNSLLKGNRERLQQLLEHNFFRATGKVAKPAN</sequence>
<evidence type="ECO:0000313" key="1">
    <source>
        <dbReference type="EMBL" id="PNH18868.1"/>
    </source>
</evidence>
<dbReference type="RefSeq" id="WP_012994019.1">
    <property type="nucleotide sequence ID" value="NZ_NBZD01000002.1"/>
</dbReference>
<protein>
    <submittedName>
        <fullName evidence="1">Uncharacterized protein</fullName>
    </submittedName>
</protein>
<dbReference type="EMBL" id="NBZD01000002">
    <property type="protein sequence ID" value="PNH18868.1"/>
    <property type="molecule type" value="Genomic_DNA"/>
</dbReference>
<dbReference type="Proteomes" id="UP000236394">
    <property type="component" value="Unassembled WGS sequence"/>
</dbReference>
<gene>
    <name evidence="1" type="ORF">B7R76_04750</name>
</gene>
<evidence type="ECO:0000313" key="2">
    <source>
        <dbReference type="Proteomes" id="UP000236394"/>
    </source>
</evidence>
<organism evidence="1 2">
    <name type="scientific">Mageeibacillus indolicus</name>
    <dbReference type="NCBI Taxonomy" id="884684"/>
    <lineage>
        <taxon>Bacteria</taxon>
        <taxon>Bacillati</taxon>
        <taxon>Bacillota</taxon>
        <taxon>Clostridia</taxon>
        <taxon>Eubacteriales</taxon>
        <taxon>Oscillospiraceae</taxon>
        <taxon>Mageeibacillus</taxon>
    </lineage>
</organism>
<name>A0A2J8B264_9FIRM</name>
<comment type="caution">
    <text evidence="1">The sequence shown here is derived from an EMBL/GenBank/DDBJ whole genome shotgun (WGS) entry which is preliminary data.</text>
</comment>
<proteinExistence type="predicted"/>
<accession>A0A2J8B264</accession>